<proteinExistence type="predicted"/>
<sequence length="133" mass="15820">MELPTWYELFVDFYNFKACGDHPAYWGRDATLYQKPLGKVQLTDSPAVLQRWEKIPDPFYRTVKISEGEHDLWLLYAYDALSNRYLMLDVFGPNAHEHPKFQAYVRELQDKIVQPWIKGRYNAAFEPPEDYEP</sequence>
<evidence type="ECO:0008006" key="3">
    <source>
        <dbReference type="Google" id="ProtNLM"/>
    </source>
</evidence>
<reference evidence="1 2" key="1">
    <citation type="submission" date="2019-09" db="EMBL/GenBank/DDBJ databases">
        <authorList>
            <person name="Chandra G."/>
            <person name="Truman W A."/>
        </authorList>
    </citation>
    <scope>NUCLEOTIDE SEQUENCE [LARGE SCALE GENOMIC DNA]</scope>
    <source>
        <strain evidence="1">PS925</strain>
    </source>
</reference>
<accession>A0A5E7V894</accession>
<evidence type="ECO:0000313" key="1">
    <source>
        <dbReference type="EMBL" id="VVQ18696.1"/>
    </source>
</evidence>
<organism evidence="1 2">
    <name type="scientific">Pseudomonas fluorescens</name>
    <dbReference type="NCBI Taxonomy" id="294"/>
    <lineage>
        <taxon>Bacteria</taxon>
        <taxon>Pseudomonadati</taxon>
        <taxon>Pseudomonadota</taxon>
        <taxon>Gammaproteobacteria</taxon>
        <taxon>Pseudomonadales</taxon>
        <taxon>Pseudomonadaceae</taxon>
        <taxon>Pseudomonas</taxon>
    </lineage>
</organism>
<evidence type="ECO:0000313" key="2">
    <source>
        <dbReference type="Proteomes" id="UP000412311"/>
    </source>
</evidence>
<dbReference type="AlphaFoldDB" id="A0A5E7V894"/>
<name>A0A5E7V894_PSEFL</name>
<protein>
    <recommendedName>
        <fullName evidence="3">Type II toxin-antitoxin system YafO family toxin</fullName>
    </recommendedName>
</protein>
<gene>
    <name evidence="1" type="ORF">PS925_04478</name>
</gene>
<dbReference type="EMBL" id="CABVJG010000014">
    <property type="protein sequence ID" value="VVQ18696.1"/>
    <property type="molecule type" value="Genomic_DNA"/>
</dbReference>
<dbReference type="Proteomes" id="UP000412311">
    <property type="component" value="Unassembled WGS sequence"/>
</dbReference>